<feature type="compositionally biased region" description="Basic and acidic residues" evidence="1">
    <location>
        <begin position="70"/>
        <end position="79"/>
    </location>
</feature>
<gene>
    <name evidence="2" type="ORF">DENIS_0415</name>
</gene>
<dbReference type="AlphaFoldDB" id="A0A401FR84"/>
<reference evidence="3" key="2">
    <citation type="submission" date="2019-01" db="EMBL/GenBank/DDBJ databases">
        <title>Genome sequence of Desulfonema ishimotonii strain Tokyo 01.</title>
        <authorList>
            <person name="Fukui M."/>
        </authorList>
    </citation>
    <scope>NUCLEOTIDE SEQUENCE [LARGE SCALE GENOMIC DNA]</scope>
    <source>
        <strain evidence="3">Tokyo 01</strain>
    </source>
</reference>
<evidence type="ECO:0000256" key="1">
    <source>
        <dbReference type="SAM" id="MobiDB-lite"/>
    </source>
</evidence>
<evidence type="ECO:0000313" key="2">
    <source>
        <dbReference type="EMBL" id="GBC59476.1"/>
    </source>
</evidence>
<accession>A0A401FR84</accession>
<sequence length="498" mass="55997">MIKKFIMGEILLLVLFSNFALASEAELRNELDELRSIVRELQREVKGLKQENQQLKELAPLEKAPPPQAEKAEAPTEEKRQAVVVDDKFEFLENIKMGADFRVRGVYAEGADDSEYDSVSGYDQRLRVKIDYVDKSGVALRTRTYLYDNNWLGDRRAAGGAGSDICDGEDNIALDYGYIEIPFADTWKLTAGRQIANWAFNFITDDDRRDRIMLSHNFGETAIGNLTALAIYDKRQEGLLNIYKDDGDMYAIATVTQTGDWQWGLLLDYWHGYAGYESQHPDGKDGYVLDDLWSFAPFVHGKADNMEVIWALHYMNGNGRGDGVYEPGQGLWANESFATFLRLGYDFDLFKAEVQGFYLNDGALVGDGWDSFSCVIQNGPRNDPNPIRLSGVGGLGYDGDDQWLAALRFSGKVFNDRVGWSVAGGYVDTKNDDPDPRNLGKDNRYPLSEYFFDLQGSYRFMETLELYGKFGIISGDEDDGDGPGAGRYGALMGLSWNY</sequence>
<dbReference type="Proteomes" id="UP000288096">
    <property type="component" value="Unassembled WGS sequence"/>
</dbReference>
<proteinExistence type="predicted"/>
<reference evidence="3" key="1">
    <citation type="submission" date="2017-11" db="EMBL/GenBank/DDBJ databases">
        <authorList>
            <person name="Watanabe M."/>
            <person name="Kojima H."/>
        </authorList>
    </citation>
    <scope>NUCLEOTIDE SEQUENCE [LARGE SCALE GENOMIC DNA]</scope>
    <source>
        <strain evidence="3">Tokyo 01</strain>
    </source>
</reference>
<evidence type="ECO:0000313" key="3">
    <source>
        <dbReference type="Proteomes" id="UP000288096"/>
    </source>
</evidence>
<organism evidence="2 3">
    <name type="scientific">Desulfonema ishimotonii</name>
    <dbReference type="NCBI Taxonomy" id="45657"/>
    <lineage>
        <taxon>Bacteria</taxon>
        <taxon>Pseudomonadati</taxon>
        <taxon>Thermodesulfobacteriota</taxon>
        <taxon>Desulfobacteria</taxon>
        <taxon>Desulfobacterales</taxon>
        <taxon>Desulfococcaceae</taxon>
        <taxon>Desulfonema</taxon>
    </lineage>
</organism>
<feature type="region of interest" description="Disordered" evidence="1">
    <location>
        <begin position="56"/>
        <end position="79"/>
    </location>
</feature>
<dbReference type="EMBL" id="BEXT01000001">
    <property type="protein sequence ID" value="GBC59476.1"/>
    <property type="molecule type" value="Genomic_DNA"/>
</dbReference>
<comment type="caution">
    <text evidence="2">The sequence shown here is derived from an EMBL/GenBank/DDBJ whole genome shotgun (WGS) entry which is preliminary data.</text>
</comment>
<dbReference type="OrthoDB" id="6075137at2"/>
<keyword evidence="3" id="KW-1185">Reference proteome</keyword>
<name>A0A401FR84_9BACT</name>
<dbReference type="RefSeq" id="WP_124326990.1">
    <property type="nucleotide sequence ID" value="NZ_BEXT01000001.1"/>
</dbReference>
<protein>
    <recommendedName>
        <fullName evidence="4">Porin</fullName>
    </recommendedName>
</protein>
<evidence type="ECO:0008006" key="4">
    <source>
        <dbReference type="Google" id="ProtNLM"/>
    </source>
</evidence>